<dbReference type="EMBL" id="NIRN01000001">
    <property type="protein sequence ID" value="PHI05974.1"/>
    <property type="molecule type" value="Genomic_DNA"/>
</dbReference>
<dbReference type="Proteomes" id="UP000224182">
    <property type="component" value="Unassembled WGS sequence"/>
</dbReference>
<proteinExistence type="inferred from homology"/>
<dbReference type="InterPro" id="IPR013762">
    <property type="entry name" value="Integrase-like_cat_sf"/>
</dbReference>
<dbReference type="AlphaFoldDB" id="A0A2C6BPF1"/>
<dbReference type="GO" id="GO:0015074">
    <property type="term" value="P:DNA integration"/>
    <property type="evidence" value="ECO:0007669"/>
    <property type="project" value="UniProtKB-KW"/>
</dbReference>
<dbReference type="GO" id="GO:0003677">
    <property type="term" value="F:DNA binding"/>
    <property type="evidence" value="ECO:0007669"/>
    <property type="project" value="UniProtKB-UniRule"/>
</dbReference>
<sequence>MRAANGMGTVFKLSGKRRKPWAYLGPKYYSIEEKRYKRDFIATFKTQKEAETYKLAMFTNNLEMLENTDVKVTKKKEKGITFEQIYQLWLDSKEDVKEGTKANYETNFKRSKKLYGLEIAKINGIMLQNIFYSLDLTNSTLRLLRSFWSNIWDFAILNDMATKNYAKFLKLPVQEKGKKTGDRERPFSYDELQALWDNLYNYEVDKYRIIDMVLILCYTGLRIGELLKVKRKNIYLKDYYFEVETSKSKAGVRKVPIADKIVDLFKKRYFSKDKFLWQRHDGLEYDYDSFDNHFRILFRDMGLSYHSLHDTRHTFASLLSDNVADKDAIIKMIGHSSYKTTSEVYVHKNIKKLKEVVDEI</sequence>
<dbReference type="CDD" id="cd00796">
    <property type="entry name" value="INT_Rci_Hp1_C"/>
    <property type="match status" value="1"/>
</dbReference>
<dbReference type="PANTHER" id="PTHR30629:SF2">
    <property type="entry name" value="PROPHAGE INTEGRASE INTS-RELATED"/>
    <property type="match status" value="1"/>
</dbReference>
<dbReference type="InterPro" id="IPR004107">
    <property type="entry name" value="Integrase_SAM-like_N"/>
</dbReference>
<reference evidence="8 9" key="1">
    <citation type="submission" date="2017-06" db="EMBL/GenBank/DDBJ databases">
        <title>Draft genome sequence of Fusobacterium nucleatum subsp. polymorphum KCOM 1271 (=ChDC F305).</title>
        <authorList>
            <person name="Kook J.-K."/>
            <person name="Park S.-N."/>
            <person name="Lim Y.K."/>
            <person name="Roh H."/>
        </authorList>
    </citation>
    <scope>NUCLEOTIDE SEQUENCE [LARGE SCALE GENOMIC DNA]</scope>
    <source>
        <strain evidence="9">KCOM 1271 (ChDC F305)</strain>
    </source>
</reference>
<keyword evidence="3 5" id="KW-0238">DNA-binding</keyword>
<keyword evidence="4" id="KW-0233">DNA recombination</keyword>
<organism evidence="8 9">
    <name type="scientific">Fusobacterium nucleatum subsp. polymorphum</name>
    <name type="common">Fusobacterium polymorphum</name>
    <dbReference type="NCBI Taxonomy" id="76857"/>
    <lineage>
        <taxon>Bacteria</taxon>
        <taxon>Fusobacteriati</taxon>
        <taxon>Fusobacteriota</taxon>
        <taxon>Fusobacteriia</taxon>
        <taxon>Fusobacteriales</taxon>
        <taxon>Fusobacteriaceae</taxon>
        <taxon>Fusobacterium</taxon>
    </lineage>
</organism>
<dbReference type="InterPro" id="IPR044068">
    <property type="entry name" value="CB"/>
</dbReference>
<dbReference type="PANTHER" id="PTHR30629">
    <property type="entry name" value="PROPHAGE INTEGRASE"/>
    <property type="match status" value="1"/>
</dbReference>
<comment type="similarity">
    <text evidence="1">Belongs to the 'phage' integrase family.</text>
</comment>
<evidence type="ECO:0000313" key="9">
    <source>
        <dbReference type="Proteomes" id="UP000224182"/>
    </source>
</evidence>
<dbReference type="PROSITE" id="PS51898">
    <property type="entry name" value="TYR_RECOMBINASE"/>
    <property type="match status" value="1"/>
</dbReference>
<dbReference type="PROSITE" id="PS51900">
    <property type="entry name" value="CB"/>
    <property type="match status" value="1"/>
</dbReference>
<keyword evidence="2" id="KW-0229">DNA integration</keyword>
<dbReference type="InterPro" id="IPR010998">
    <property type="entry name" value="Integrase_recombinase_N"/>
</dbReference>
<dbReference type="Gene3D" id="1.10.443.10">
    <property type="entry name" value="Intergrase catalytic core"/>
    <property type="match status" value="1"/>
</dbReference>
<dbReference type="InterPro" id="IPR002104">
    <property type="entry name" value="Integrase_catalytic"/>
</dbReference>
<evidence type="ECO:0000256" key="4">
    <source>
        <dbReference type="ARBA" id="ARBA00023172"/>
    </source>
</evidence>
<evidence type="ECO:0000256" key="3">
    <source>
        <dbReference type="ARBA" id="ARBA00023125"/>
    </source>
</evidence>
<evidence type="ECO:0000259" key="7">
    <source>
        <dbReference type="PROSITE" id="PS51900"/>
    </source>
</evidence>
<dbReference type="RefSeq" id="WP_098973632.1">
    <property type="nucleotide sequence ID" value="NZ_CP077115.1"/>
</dbReference>
<evidence type="ECO:0000256" key="2">
    <source>
        <dbReference type="ARBA" id="ARBA00022908"/>
    </source>
</evidence>
<feature type="domain" description="Core-binding (CB)" evidence="7">
    <location>
        <begin position="80"/>
        <end position="156"/>
    </location>
</feature>
<evidence type="ECO:0000313" key="8">
    <source>
        <dbReference type="EMBL" id="PHI05974.1"/>
    </source>
</evidence>
<dbReference type="InterPro" id="IPR050808">
    <property type="entry name" value="Phage_Integrase"/>
</dbReference>
<dbReference type="GO" id="GO:0006310">
    <property type="term" value="P:DNA recombination"/>
    <property type="evidence" value="ECO:0007669"/>
    <property type="project" value="UniProtKB-KW"/>
</dbReference>
<dbReference type="Pfam" id="PF14659">
    <property type="entry name" value="Phage_int_SAM_3"/>
    <property type="match status" value="1"/>
</dbReference>
<dbReference type="InterPro" id="IPR011010">
    <property type="entry name" value="DNA_brk_join_enz"/>
</dbReference>
<dbReference type="SUPFAM" id="SSF56349">
    <property type="entry name" value="DNA breaking-rejoining enzymes"/>
    <property type="match status" value="1"/>
</dbReference>
<comment type="caution">
    <text evidence="8">The sequence shown here is derived from an EMBL/GenBank/DDBJ whole genome shotgun (WGS) entry which is preliminary data.</text>
</comment>
<evidence type="ECO:0000256" key="5">
    <source>
        <dbReference type="PROSITE-ProRule" id="PRU01248"/>
    </source>
</evidence>
<feature type="domain" description="Tyr recombinase" evidence="6">
    <location>
        <begin position="182"/>
        <end position="358"/>
    </location>
</feature>
<dbReference type="Gene3D" id="1.10.150.130">
    <property type="match status" value="1"/>
</dbReference>
<gene>
    <name evidence="8" type="ORF">CBG54_02395</name>
</gene>
<accession>A0A2C6BPF1</accession>
<evidence type="ECO:0000259" key="6">
    <source>
        <dbReference type="PROSITE" id="PS51898"/>
    </source>
</evidence>
<name>A0A2C6BPF1_FUSNP</name>
<protein>
    <submittedName>
        <fullName evidence="8">Integrase</fullName>
    </submittedName>
</protein>
<dbReference type="Pfam" id="PF00589">
    <property type="entry name" value="Phage_integrase"/>
    <property type="match status" value="1"/>
</dbReference>
<evidence type="ECO:0000256" key="1">
    <source>
        <dbReference type="ARBA" id="ARBA00008857"/>
    </source>
</evidence>